<feature type="domain" description="SH3" evidence="4">
    <location>
        <begin position="627"/>
        <end position="693"/>
    </location>
</feature>
<evidence type="ECO:0000256" key="2">
    <source>
        <dbReference type="PROSITE-ProRule" id="PRU00192"/>
    </source>
</evidence>
<proteinExistence type="predicted"/>
<dbReference type="PROSITE" id="PS50002">
    <property type="entry name" value="SH3"/>
    <property type="match status" value="1"/>
</dbReference>
<dbReference type="EMBL" id="MG777472">
    <property type="protein sequence ID" value="AUW30771.1"/>
    <property type="molecule type" value="Genomic_DNA"/>
</dbReference>
<dbReference type="CDD" id="cd00174">
    <property type="entry name" value="SH3"/>
    <property type="match status" value="1"/>
</dbReference>
<reference evidence="5" key="1">
    <citation type="submission" date="2017-12" db="EMBL/GenBank/DDBJ databases">
        <title>Genome Sequencing Reveals a Rich Biosynthetic Potential.</title>
        <authorList>
            <person name="Bertrand R.L."/>
            <person name="Abdel-Hameed M.E."/>
            <person name="Sorensen J.L."/>
        </authorList>
    </citation>
    <scope>NUCLEOTIDE SEQUENCE</scope>
</reference>
<feature type="region of interest" description="Disordered" evidence="3">
    <location>
        <begin position="559"/>
        <end position="626"/>
    </location>
</feature>
<accession>A0A2K9YD42</accession>
<keyword evidence="1 2" id="KW-0728">SH3 domain</keyword>
<feature type="region of interest" description="Disordered" evidence="3">
    <location>
        <begin position="751"/>
        <end position="780"/>
    </location>
</feature>
<dbReference type="InterPro" id="IPR056632">
    <property type="entry name" value="DUF7730"/>
</dbReference>
<dbReference type="Pfam" id="PF00018">
    <property type="entry name" value="SH3_1"/>
    <property type="match status" value="1"/>
</dbReference>
<protein>
    <recommendedName>
        <fullName evidence="4">SH3 domain-containing protein</fullName>
    </recommendedName>
</protein>
<feature type="region of interest" description="Disordered" evidence="3">
    <location>
        <begin position="1079"/>
        <end position="1102"/>
    </location>
</feature>
<dbReference type="Gene3D" id="2.30.30.40">
    <property type="entry name" value="SH3 Domains"/>
    <property type="match status" value="1"/>
</dbReference>
<dbReference type="InterPro" id="IPR036028">
    <property type="entry name" value="SH3-like_dom_sf"/>
</dbReference>
<feature type="region of interest" description="Disordered" evidence="3">
    <location>
        <begin position="356"/>
        <end position="430"/>
    </location>
</feature>
<name>A0A2K9YD42_CLAUC</name>
<feature type="compositionally biased region" description="Polar residues" evidence="3">
    <location>
        <begin position="357"/>
        <end position="373"/>
    </location>
</feature>
<organism evidence="5">
    <name type="scientific">Cladonia uncialis subsp. uncialis</name>
    <dbReference type="NCBI Taxonomy" id="180999"/>
    <lineage>
        <taxon>Eukaryota</taxon>
        <taxon>Fungi</taxon>
        <taxon>Dikarya</taxon>
        <taxon>Ascomycota</taxon>
        <taxon>Pezizomycotina</taxon>
        <taxon>Lecanoromycetes</taxon>
        <taxon>OSLEUM clade</taxon>
        <taxon>Lecanoromycetidae</taxon>
        <taxon>Lecanorales</taxon>
        <taxon>Lecanorineae</taxon>
        <taxon>Cladoniaceae</taxon>
        <taxon>Cladonia</taxon>
    </lineage>
</organism>
<dbReference type="SUPFAM" id="SSF50044">
    <property type="entry name" value="SH3-domain"/>
    <property type="match status" value="1"/>
</dbReference>
<feature type="compositionally biased region" description="Polar residues" evidence="3">
    <location>
        <begin position="696"/>
        <end position="715"/>
    </location>
</feature>
<dbReference type="InterPro" id="IPR001452">
    <property type="entry name" value="SH3_domain"/>
</dbReference>
<evidence type="ECO:0000256" key="3">
    <source>
        <dbReference type="SAM" id="MobiDB-lite"/>
    </source>
</evidence>
<feature type="region of interest" description="Disordered" evidence="3">
    <location>
        <begin position="694"/>
        <end position="721"/>
    </location>
</feature>
<feature type="region of interest" description="Disordered" evidence="3">
    <location>
        <begin position="913"/>
        <end position="935"/>
    </location>
</feature>
<feature type="compositionally biased region" description="Low complexity" evidence="3">
    <location>
        <begin position="559"/>
        <end position="574"/>
    </location>
</feature>
<evidence type="ECO:0000313" key="5">
    <source>
        <dbReference type="EMBL" id="AUW30771.1"/>
    </source>
</evidence>
<dbReference type="Pfam" id="PF24864">
    <property type="entry name" value="DUF7730"/>
    <property type="match status" value="1"/>
</dbReference>
<feature type="compositionally biased region" description="Polar residues" evidence="3">
    <location>
        <begin position="1083"/>
        <end position="1102"/>
    </location>
</feature>
<feature type="compositionally biased region" description="Polar residues" evidence="3">
    <location>
        <begin position="913"/>
        <end position="923"/>
    </location>
</feature>
<evidence type="ECO:0000259" key="4">
    <source>
        <dbReference type="PROSITE" id="PS50002"/>
    </source>
</evidence>
<dbReference type="SMART" id="SM00326">
    <property type="entry name" value="SH3"/>
    <property type="match status" value="1"/>
</dbReference>
<sequence>MSSLTDLDPTGVLSAAGAAVGLVRVVLRTVPALKNATNSMRNSSNINQGQINLHRAQTTSEAPILGVDPERERRAYETVNFVLREFGTRICAAGLVDEHALTKALMAATQHIEVKLFSGEANRLFASLAPKLGDPILVNSVFTSIYFIGALTAELSRSLPNYKESYIPLGPRIVQQLFRTAIGEDAFRENLSANLDAYKTLAATAGLLRPTDIGYSSFPVFEKLVRHFDKFGFPQPLASRQAEVGLIREWRFLDADSPSRNFDVEKADKNIGENFGKVIHWLICSADRLPPGQAVIAYYDQHIELIKWIGQRMGYSILHAASELDLGGVHSQLDKKSRATVDTWVLLMPSEKAQATRRASSAQWAQSHKQNIEQAPPAQKPQPQPSQPTKIPVQASQEARVPPVVPVVSSPQVKSGPRFTPKEQGPVPFQAPQKTIDERLDSVEMELTNSIIPQCQRLLSKTPSDLNTRVFELKRLIQHIEKGIIDWVDGFPIPSNHPARVRRKDMIVQAQKLLHALDVASKNWSAANPQHNSSVTLPNVLPTAHTTQELKVELPALTSSVQSAQQSTVTDTASNPTSPQVQPSPAHSTSPPPYSPTTSPISVGNLNPGFPFPGKPAVRRKAPPPPKKFVPAKALYDFEPENNDEELAFKEGDEIEIIERNAVLEEDGWCRARVKGSKKLGLAPLEYLEIDEKASKGNNPTGTAENPTYAHTFQPTPAIPHSHLNSTTAGCAVDGAFIAGLMTAEASKPSQFSGVSASSDQTSNSISPQIDTTATTSAQSMDKVGKGMEVAGLALGTVGTAAAVIPYVQGSDTQAQPLEITDVQPVSDLTQNTNLCTESENLVLGGNNVTIDPIDSTAVVQDEYVAIASSPPNTDLSAFSSTPFEAQFPLDASNSAVDLAAIDPYFAAQNSALASAPDSSPTLAGTGVPRENPIETDSEYAAPTTVTPFAAQIVPIVSSPGGGAMATPTEYPDVVEDESPLVTALTQQSTESAVDNVEWPSVLVNIPIAFRYTTTLYKPHNCMAVYKVQPPMSSGTGFNSDWQGLPQPNLTKSLHPLVLTNAKDQPPMSFRLKLFHRRREKASSPTPSNDALPSGPTSVEISSAKSNPQLQSLFLTLLPLDVRLLIYEYIIVVKPRLHVVDWYPHAKLSHIGCEEPGNDSIRHGKCWNHRSGEVKPAVVKLGILQTCRLVQNVFDLEALSTLTTFVARIPRTSLNLIRAMNLSLFWYAWFPGSSVENLRQSTCPPAFKFQWKKACDALIELEGLRELRVSIGFQRENWRRASKTEGIWFEELKRVGRGKGLKTFDVEVNWPGVEDNEEDDLPFNLSRLGHQIEGP</sequence>
<dbReference type="PANTHER" id="PTHR38790">
    <property type="entry name" value="2EXR DOMAIN-CONTAINING PROTEIN-RELATED"/>
    <property type="match status" value="1"/>
</dbReference>
<evidence type="ECO:0000256" key="1">
    <source>
        <dbReference type="ARBA" id="ARBA00022443"/>
    </source>
</evidence>